<evidence type="ECO:0008006" key="3">
    <source>
        <dbReference type="Google" id="ProtNLM"/>
    </source>
</evidence>
<dbReference type="RefSeq" id="WP_145372440.1">
    <property type="nucleotide sequence ID" value="NZ_CP036275.1"/>
</dbReference>
<proteinExistence type="predicted"/>
<dbReference type="Pfam" id="PF05947">
    <property type="entry name" value="T6SS_TssF"/>
    <property type="match status" value="1"/>
</dbReference>
<gene>
    <name evidence="1" type="ORF">Mal4_56030</name>
</gene>
<dbReference type="Proteomes" id="UP000320496">
    <property type="component" value="Chromosome"/>
</dbReference>
<dbReference type="PANTHER" id="PTHR35370:SF1">
    <property type="entry name" value="TYPE VI SECRETION SYSTEM COMPONENT TSSF1"/>
    <property type="match status" value="1"/>
</dbReference>
<dbReference type="OrthoDB" id="9763676at2"/>
<keyword evidence="2" id="KW-1185">Reference proteome</keyword>
<sequence>MNSQYVHAVSSELARVQELLNEFAQAHPKIASRLRHGSDGGSDPQVRRLVQSFAFLSARTQQRLQDEFPQILQPLIHLASTPYLKSVPSLTTVEFAVSPEQPPELEGTCVERGTLLDSELIDGVPCRFRTAKETVLWPVELTDARLLHPPFPNLAGQSSSAGCALRLSLRTLTASITFDQLPDLDCLRLFLDAETDAALTLYETLLSSTLGVAIRLEGERPRWLSPDVLQPVGFDPDDRLFDHRAALDCERILFEFFCFVEKFLYVEIHGLREALSQSTETTAEIDIYLGVTSDALPRRLSPDMIRLNCCPAVNLFPMTTEATEAPDRASQITLAADSSNPGAYQLHEVRRLLIRNEDDEQFELPRLHALEQNVESEGAPGYWEPVIDDATVIGSRRDRIAIRFVDARGATVRLPECLVFADAICSNSDLPQQLDHGETGVVLQPQFAAIFECRCVSQPTPARHSPLGSAGWDQISELVPDVLALADGASGAPALRAILGAYLHDQESLGKALIDTIHRLSFRRVTGIVHQSMVCHGLELSITFRRTPQTPSGHYLFSLVLKHFLARFASQNAFLRLRATFEDGKEIGEWPISSGARSVI</sequence>
<accession>A0A517ZFH8</accession>
<protein>
    <recommendedName>
        <fullName evidence="3">Type VI secretion protein, VC_A0110 family</fullName>
    </recommendedName>
</protein>
<dbReference type="NCBIfam" id="TIGR03359">
    <property type="entry name" value="VI_chp_6"/>
    <property type="match status" value="1"/>
</dbReference>
<dbReference type="PANTHER" id="PTHR35370">
    <property type="entry name" value="CYTOPLASMIC PROTEIN-RELATED-RELATED"/>
    <property type="match status" value="1"/>
</dbReference>
<organism evidence="1 2">
    <name type="scientific">Maioricimonas rarisocia</name>
    <dbReference type="NCBI Taxonomy" id="2528026"/>
    <lineage>
        <taxon>Bacteria</taxon>
        <taxon>Pseudomonadati</taxon>
        <taxon>Planctomycetota</taxon>
        <taxon>Planctomycetia</taxon>
        <taxon>Planctomycetales</taxon>
        <taxon>Planctomycetaceae</taxon>
        <taxon>Maioricimonas</taxon>
    </lineage>
</organism>
<dbReference type="EMBL" id="CP036275">
    <property type="protein sequence ID" value="QDU41238.1"/>
    <property type="molecule type" value="Genomic_DNA"/>
</dbReference>
<dbReference type="InterPro" id="IPR010272">
    <property type="entry name" value="T6SS_TssF"/>
</dbReference>
<name>A0A517ZFH8_9PLAN</name>
<evidence type="ECO:0000313" key="1">
    <source>
        <dbReference type="EMBL" id="QDU41238.1"/>
    </source>
</evidence>
<evidence type="ECO:0000313" key="2">
    <source>
        <dbReference type="Proteomes" id="UP000320496"/>
    </source>
</evidence>
<dbReference type="KEGG" id="mri:Mal4_56030"/>
<dbReference type="AlphaFoldDB" id="A0A517ZFH8"/>
<reference evidence="1 2" key="1">
    <citation type="submission" date="2019-02" db="EMBL/GenBank/DDBJ databases">
        <title>Deep-cultivation of Planctomycetes and their phenomic and genomic characterization uncovers novel biology.</title>
        <authorList>
            <person name="Wiegand S."/>
            <person name="Jogler M."/>
            <person name="Boedeker C."/>
            <person name="Pinto D."/>
            <person name="Vollmers J."/>
            <person name="Rivas-Marin E."/>
            <person name="Kohn T."/>
            <person name="Peeters S.H."/>
            <person name="Heuer A."/>
            <person name="Rast P."/>
            <person name="Oberbeckmann S."/>
            <person name="Bunk B."/>
            <person name="Jeske O."/>
            <person name="Meyerdierks A."/>
            <person name="Storesund J.E."/>
            <person name="Kallscheuer N."/>
            <person name="Luecker S."/>
            <person name="Lage O.M."/>
            <person name="Pohl T."/>
            <person name="Merkel B.J."/>
            <person name="Hornburger P."/>
            <person name="Mueller R.-W."/>
            <person name="Bruemmer F."/>
            <person name="Labrenz M."/>
            <person name="Spormann A.M."/>
            <person name="Op den Camp H."/>
            <person name="Overmann J."/>
            <person name="Amann R."/>
            <person name="Jetten M.S.M."/>
            <person name="Mascher T."/>
            <person name="Medema M.H."/>
            <person name="Devos D.P."/>
            <person name="Kaster A.-K."/>
            <person name="Ovreas L."/>
            <person name="Rohde M."/>
            <person name="Galperin M.Y."/>
            <person name="Jogler C."/>
        </authorList>
    </citation>
    <scope>NUCLEOTIDE SEQUENCE [LARGE SCALE GENOMIC DNA]</scope>
    <source>
        <strain evidence="1 2">Mal4</strain>
    </source>
</reference>